<dbReference type="SUPFAM" id="SSF56801">
    <property type="entry name" value="Acetyl-CoA synthetase-like"/>
    <property type="match status" value="1"/>
</dbReference>
<evidence type="ECO:0008006" key="6">
    <source>
        <dbReference type="Google" id="ProtNLM"/>
    </source>
</evidence>
<dbReference type="OrthoDB" id="2962993at2759"/>
<dbReference type="GO" id="GO:0006631">
    <property type="term" value="P:fatty acid metabolic process"/>
    <property type="evidence" value="ECO:0007669"/>
    <property type="project" value="TreeGrafter"/>
</dbReference>
<dbReference type="InterPro" id="IPR045851">
    <property type="entry name" value="AMP-bd_C_sf"/>
</dbReference>
<dbReference type="EMBL" id="KI966419">
    <property type="protein sequence ID" value="EWC46308.1"/>
    <property type="molecule type" value="Genomic_DNA"/>
</dbReference>
<dbReference type="InterPro" id="IPR020845">
    <property type="entry name" value="AMP-binding_CS"/>
</dbReference>
<dbReference type="Pfam" id="PF13193">
    <property type="entry name" value="AMP-binding_C"/>
    <property type="match status" value="1"/>
</dbReference>
<evidence type="ECO:0000259" key="3">
    <source>
        <dbReference type="Pfam" id="PF13193"/>
    </source>
</evidence>
<comment type="similarity">
    <text evidence="1">Belongs to the ATP-dependent AMP-binding enzyme family.</text>
</comment>
<dbReference type="Gene3D" id="3.40.50.12780">
    <property type="entry name" value="N-terminal domain of ligase-like"/>
    <property type="match status" value="1"/>
</dbReference>
<dbReference type="GO" id="GO:0031956">
    <property type="term" value="F:medium-chain fatty acid-CoA ligase activity"/>
    <property type="evidence" value="ECO:0007669"/>
    <property type="project" value="TreeGrafter"/>
</dbReference>
<sequence length="672" mass="74518">MKVTRSLWIRATFHKHIPKEKRHGGPTHGVTATIFDEPTGIPYDNPYFVRLVDHFTNPDAAAAHAIVERPDIKLPDTKTFGYPLLNAHIYHTRNELVKRFLPVLQSSDPTVVKRGQSVGLIAERSYEFVVSLLALLSIGLRPALISSTATQYEIKKLMATAQAESLIIPQAREQTQQHPADEKTIVNTKWTVANRPISTTKAAQEFKTVIHKAYQGTILFTSGTTGKPKGVFTTTSSLCGQCQMLKAAWHYSPQDYILHALPLHHIHGLVNALLTPLSAGSSVEFIKQFHADQVLERIARPPSAEFPQITMFHGVPTMYTAFIAAYDAMPPSKQEFIAAGLRRLRVAVCGSAALPKPVAERWEAITGAIPLERYGMTETGMVLSNPVVPEQRVAGSVGWPLSNRRVVILDPQDRVIEFPGVPGQLAVHWSRSGLMFKGYWNNWQMCASSRVRPRQIEKTWVTGFKDGVLIQRPRPAGSTHSCSRHIAGDYFRTGDTAMMGDRGEYYILGRSDIDVIKVAGHLVSTLEVERQILALEQVAEVAVVGVPSLRFGQLPYAIVVLNPKHAAEFAAATTKDAARKFKNDFARDATRALRLVLSAEKLPRKWIIVDKIPRNAMGKVSKKELLRNRDLLPEADDEAAAETDRELVKKQAQKDARAKDFSVVAGNIKVAQ</sequence>
<dbReference type="InterPro" id="IPR042099">
    <property type="entry name" value="ANL_N_sf"/>
</dbReference>
<dbReference type="PROSITE" id="PS00455">
    <property type="entry name" value="AMP_BINDING"/>
    <property type="match status" value="1"/>
</dbReference>
<dbReference type="PANTHER" id="PTHR43201">
    <property type="entry name" value="ACYL-COA SYNTHETASE"/>
    <property type="match status" value="1"/>
</dbReference>
<evidence type="ECO:0000259" key="2">
    <source>
        <dbReference type="Pfam" id="PF00501"/>
    </source>
</evidence>
<dbReference type="Pfam" id="PF00501">
    <property type="entry name" value="AMP-binding"/>
    <property type="match status" value="1"/>
</dbReference>
<dbReference type="AlphaFoldDB" id="W7I213"/>
<organism evidence="4 5">
    <name type="scientific">Drechslerella stenobrocha 248</name>
    <dbReference type="NCBI Taxonomy" id="1043628"/>
    <lineage>
        <taxon>Eukaryota</taxon>
        <taxon>Fungi</taxon>
        <taxon>Dikarya</taxon>
        <taxon>Ascomycota</taxon>
        <taxon>Pezizomycotina</taxon>
        <taxon>Orbiliomycetes</taxon>
        <taxon>Orbiliales</taxon>
        <taxon>Orbiliaceae</taxon>
        <taxon>Drechslerella</taxon>
    </lineage>
</organism>
<dbReference type="InterPro" id="IPR025110">
    <property type="entry name" value="AMP-bd_C"/>
</dbReference>
<gene>
    <name evidence="4" type="ORF">DRE_04479</name>
</gene>
<accession>W7I213</accession>
<feature type="domain" description="AMP-binding enzyme C-terminal" evidence="3">
    <location>
        <begin position="527"/>
        <end position="619"/>
    </location>
</feature>
<evidence type="ECO:0000256" key="1">
    <source>
        <dbReference type="ARBA" id="ARBA00006432"/>
    </source>
</evidence>
<dbReference type="Proteomes" id="UP000024837">
    <property type="component" value="Unassembled WGS sequence"/>
</dbReference>
<feature type="domain" description="AMP-dependent synthetase/ligase" evidence="2">
    <location>
        <begin position="112"/>
        <end position="440"/>
    </location>
</feature>
<dbReference type="Gene3D" id="3.30.300.30">
    <property type="match status" value="1"/>
</dbReference>
<protein>
    <recommendedName>
        <fullName evidence="6">AMP-dependent synthetase/ligase domain-containing protein</fullName>
    </recommendedName>
</protein>
<evidence type="ECO:0000313" key="4">
    <source>
        <dbReference type="EMBL" id="EWC46308.1"/>
    </source>
</evidence>
<reference evidence="4 5" key="1">
    <citation type="submission" date="2013-05" db="EMBL/GenBank/DDBJ databases">
        <title>Drechslerella stenobrocha genome reveals carnivorous origination and mechanical trapping mechanism of predatory fungi.</title>
        <authorList>
            <person name="Liu X."/>
            <person name="Zhang W."/>
            <person name="Liu K."/>
        </authorList>
    </citation>
    <scope>NUCLEOTIDE SEQUENCE [LARGE SCALE GENOMIC DNA]</scope>
    <source>
        <strain evidence="4 5">248</strain>
    </source>
</reference>
<dbReference type="InterPro" id="IPR000873">
    <property type="entry name" value="AMP-dep_synth/lig_dom"/>
</dbReference>
<dbReference type="HOGENOM" id="CLU_000022_59_11_1"/>
<keyword evidence="5" id="KW-1185">Reference proteome</keyword>
<proteinExistence type="inferred from homology"/>
<name>W7I213_9PEZI</name>
<evidence type="ECO:0000313" key="5">
    <source>
        <dbReference type="Proteomes" id="UP000024837"/>
    </source>
</evidence>
<dbReference type="PANTHER" id="PTHR43201:SF8">
    <property type="entry name" value="ACYL-COA SYNTHETASE FAMILY MEMBER 3"/>
    <property type="match status" value="1"/>
</dbReference>